<organism evidence="2 3">
    <name type="scientific">Boletus reticuloceps</name>
    <dbReference type="NCBI Taxonomy" id="495285"/>
    <lineage>
        <taxon>Eukaryota</taxon>
        <taxon>Fungi</taxon>
        <taxon>Dikarya</taxon>
        <taxon>Basidiomycota</taxon>
        <taxon>Agaricomycotina</taxon>
        <taxon>Agaricomycetes</taxon>
        <taxon>Agaricomycetidae</taxon>
        <taxon>Boletales</taxon>
        <taxon>Boletineae</taxon>
        <taxon>Boletaceae</taxon>
        <taxon>Boletoideae</taxon>
        <taxon>Boletus</taxon>
    </lineage>
</organism>
<dbReference type="EMBL" id="JAGFBS010000011">
    <property type="protein sequence ID" value="KAG6376813.1"/>
    <property type="molecule type" value="Genomic_DNA"/>
</dbReference>
<sequence>MTSSTAFVHTSQSLEYVVTHVFLPVHPPDKSDYTVKNNHVLARAVCAAAHAYAKHVCGTSEHLQWLRVTKMLDNLQASVQSERLDSDYVISQLRGMQAGGIYAHRLPIDSC</sequence>
<protein>
    <recommendedName>
        <fullName evidence="1">DUF6606 domain-containing protein</fullName>
    </recommendedName>
</protein>
<name>A0A8I2YTP6_9AGAM</name>
<evidence type="ECO:0000313" key="2">
    <source>
        <dbReference type="EMBL" id="KAG6376813.1"/>
    </source>
</evidence>
<comment type="caution">
    <text evidence="2">The sequence shown here is derived from an EMBL/GenBank/DDBJ whole genome shotgun (WGS) entry which is preliminary data.</text>
</comment>
<dbReference type="Proteomes" id="UP000683000">
    <property type="component" value="Unassembled WGS sequence"/>
</dbReference>
<dbReference type="OrthoDB" id="3182339at2759"/>
<dbReference type="InterPro" id="IPR046541">
    <property type="entry name" value="DUF6606"/>
</dbReference>
<proteinExistence type="predicted"/>
<dbReference type="Pfam" id="PF20255">
    <property type="entry name" value="DUF6606"/>
    <property type="match status" value="1"/>
</dbReference>
<evidence type="ECO:0000259" key="1">
    <source>
        <dbReference type="Pfam" id="PF20255"/>
    </source>
</evidence>
<evidence type="ECO:0000313" key="3">
    <source>
        <dbReference type="Proteomes" id="UP000683000"/>
    </source>
</evidence>
<reference evidence="2" key="1">
    <citation type="submission" date="2021-03" db="EMBL/GenBank/DDBJ databases">
        <title>Evolutionary innovations through gain and loss of genes in the ectomycorrhizal Boletales.</title>
        <authorList>
            <person name="Wu G."/>
            <person name="Miyauchi S."/>
            <person name="Morin E."/>
            <person name="Yang Z.-L."/>
            <person name="Xu J."/>
            <person name="Martin F.M."/>
        </authorList>
    </citation>
    <scope>NUCLEOTIDE SEQUENCE</scope>
    <source>
        <strain evidence="2">BR01</strain>
    </source>
</reference>
<dbReference type="AlphaFoldDB" id="A0A8I2YTP6"/>
<accession>A0A8I2YTP6</accession>
<gene>
    <name evidence="2" type="ORF">JVT61DRAFT_1839</name>
</gene>
<feature type="domain" description="DUF6606" evidence="1">
    <location>
        <begin position="18"/>
        <end position="103"/>
    </location>
</feature>
<keyword evidence="3" id="KW-1185">Reference proteome</keyword>